<dbReference type="InterPro" id="IPR015797">
    <property type="entry name" value="NUDIX_hydrolase-like_dom_sf"/>
</dbReference>
<evidence type="ECO:0000256" key="4">
    <source>
        <dbReference type="ARBA" id="ARBA00022801"/>
    </source>
</evidence>
<evidence type="ECO:0000256" key="5">
    <source>
        <dbReference type="ARBA" id="ARBA00032644"/>
    </source>
</evidence>
<keyword evidence="3" id="KW-0547">Nucleotide-binding</keyword>
<dbReference type="Pfam" id="PF00293">
    <property type="entry name" value="NUDIX"/>
    <property type="match status" value="1"/>
</dbReference>
<dbReference type="Gene3D" id="3.90.79.10">
    <property type="entry name" value="Nucleoside Triphosphate Pyrophosphohydrolase"/>
    <property type="match status" value="1"/>
</dbReference>
<dbReference type="InterPro" id="IPR000086">
    <property type="entry name" value="NUDIX_hydrolase_dom"/>
</dbReference>
<dbReference type="AlphaFoldDB" id="A0A1G2ETM4"/>
<dbReference type="InterPro" id="IPR020084">
    <property type="entry name" value="NUDIX_hydrolase_CS"/>
</dbReference>
<comment type="caution">
    <text evidence="8">The sequence shown here is derived from an EMBL/GenBank/DDBJ whole genome shotgun (WGS) entry which is preliminary data.</text>
</comment>
<evidence type="ECO:0000313" key="9">
    <source>
        <dbReference type="Proteomes" id="UP000176326"/>
    </source>
</evidence>
<dbReference type="GO" id="GO:0006167">
    <property type="term" value="P:AMP biosynthetic process"/>
    <property type="evidence" value="ECO:0007669"/>
    <property type="project" value="TreeGrafter"/>
</dbReference>
<dbReference type="Proteomes" id="UP000176326">
    <property type="component" value="Unassembled WGS sequence"/>
</dbReference>
<sequence length="144" mass="16752">MRKERSAGIIIFRIEGSERRYLLLKYNAGHWDFPKGHVEGGETDGEAAVRETAEETGIKDIKILQGFKEEIRYHFRGKHKNRKILIDKEVVFFLAETKIKDVKISFEHKGFEWLDIKNAVAKTSFKNSKNILEKADKFLNDPKS</sequence>
<dbReference type="GO" id="GO:0006754">
    <property type="term" value="P:ATP biosynthetic process"/>
    <property type="evidence" value="ECO:0007669"/>
    <property type="project" value="TreeGrafter"/>
</dbReference>
<dbReference type="PROSITE" id="PS51462">
    <property type="entry name" value="NUDIX"/>
    <property type="match status" value="1"/>
</dbReference>
<evidence type="ECO:0000259" key="7">
    <source>
        <dbReference type="PROSITE" id="PS51462"/>
    </source>
</evidence>
<evidence type="ECO:0000256" key="3">
    <source>
        <dbReference type="ARBA" id="ARBA00022741"/>
    </source>
</evidence>
<proteinExistence type="inferred from homology"/>
<organism evidence="8 9">
    <name type="scientific">Candidatus Nealsonbacteria bacterium RIFOXYC1_FULL_40_7</name>
    <dbReference type="NCBI Taxonomy" id="1801678"/>
    <lineage>
        <taxon>Bacteria</taxon>
        <taxon>Candidatus Nealsoniibacteriota</taxon>
    </lineage>
</organism>
<dbReference type="EMBL" id="MHMN01000004">
    <property type="protein sequence ID" value="OGZ29093.1"/>
    <property type="molecule type" value="Genomic_DNA"/>
</dbReference>
<feature type="domain" description="Nudix hydrolase" evidence="7">
    <location>
        <begin position="2"/>
        <end position="140"/>
    </location>
</feature>
<gene>
    <name evidence="8" type="ORF">A2427_02130</name>
</gene>
<dbReference type="PANTHER" id="PTHR21340:SF0">
    <property type="entry name" value="BIS(5'-NUCLEOSYL)-TETRAPHOSPHATASE [ASYMMETRICAL]"/>
    <property type="match status" value="1"/>
</dbReference>
<protein>
    <recommendedName>
        <fullName evidence="2">Bis(5'-nucleosyl)-tetraphosphatase [asymmetrical]</fullName>
    </recommendedName>
    <alternativeName>
        <fullName evidence="5">Diadenosine 5',5'''-P1,P4-tetraphosphate asymmetrical hydrolase</fullName>
    </alternativeName>
</protein>
<dbReference type="PROSITE" id="PS00893">
    <property type="entry name" value="NUDIX_BOX"/>
    <property type="match status" value="1"/>
</dbReference>
<keyword evidence="4 6" id="KW-0378">Hydrolase</keyword>
<dbReference type="GO" id="GO:0004081">
    <property type="term" value="F:bis(5'-nucleosyl)-tetraphosphatase (asymmetrical) activity"/>
    <property type="evidence" value="ECO:0007669"/>
    <property type="project" value="TreeGrafter"/>
</dbReference>
<dbReference type="InterPro" id="IPR003565">
    <property type="entry name" value="Tetra_PHTase"/>
</dbReference>
<dbReference type="PANTHER" id="PTHR21340">
    <property type="entry name" value="DIADENOSINE 5,5-P1,P4-TETRAPHOSPHATE PYROPHOSPHOHYDROLASE MUTT"/>
    <property type="match status" value="1"/>
</dbReference>
<evidence type="ECO:0000256" key="6">
    <source>
        <dbReference type="RuleBase" id="RU003476"/>
    </source>
</evidence>
<dbReference type="GO" id="GO:0000166">
    <property type="term" value="F:nucleotide binding"/>
    <property type="evidence" value="ECO:0007669"/>
    <property type="project" value="UniProtKB-KW"/>
</dbReference>
<dbReference type="PRINTS" id="PR00502">
    <property type="entry name" value="NUDIXFAMILY"/>
</dbReference>
<accession>A0A1G2ETM4</accession>
<evidence type="ECO:0000313" key="8">
    <source>
        <dbReference type="EMBL" id="OGZ29093.1"/>
    </source>
</evidence>
<evidence type="ECO:0000256" key="2">
    <source>
        <dbReference type="ARBA" id="ARBA00018911"/>
    </source>
</evidence>
<reference evidence="8 9" key="1">
    <citation type="journal article" date="2016" name="Nat. Commun.">
        <title>Thousands of microbial genomes shed light on interconnected biogeochemical processes in an aquifer system.</title>
        <authorList>
            <person name="Anantharaman K."/>
            <person name="Brown C.T."/>
            <person name="Hug L.A."/>
            <person name="Sharon I."/>
            <person name="Castelle C.J."/>
            <person name="Probst A.J."/>
            <person name="Thomas B.C."/>
            <person name="Singh A."/>
            <person name="Wilkins M.J."/>
            <person name="Karaoz U."/>
            <person name="Brodie E.L."/>
            <person name="Williams K.H."/>
            <person name="Hubbard S.S."/>
            <person name="Banfield J.F."/>
        </authorList>
    </citation>
    <scope>NUCLEOTIDE SEQUENCE [LARGE SCALE GENOMIC DNA]</scope>
</reference>
<dbReference type="SUPFAM" id="SSF55811">
    <property type="entry name" value="Nudix"/>
    <property type="match status" value="1"/>
</dbReference>
<evidence type="ECO:0000256" key="1">
    <source>
        <dbReference type="ARBA" id="ARBA00005582"/>
    </source>
</evidence>
<comment type="similarity">
    <text evidence="1 6">Belongs to the Nudix hydrolase family.</text>
</comment>
<dbReference type="InterPro" id="IPR020476">
    <property type="entry name" value="Nudix_hydrolase"/>
</dbReference>
<name>A0A1G2ETM4_9BACT</name>
<dbReference type="CDD" id="cd03428">
    <property type="entry name" value="NUDIX_Ap4A_Nudt2"/>
    <property type="match status" value="1"/>
</dbReference>
<dbReference type="InterPro" id="IPR051325">
    <property type="entry name" value="Nudix_hydrolase_domain"/>
</dbReference>